<dbReference type="InterPro" id="IPR036950">
    <property type="entry name" value="PBP_transglycosylase"/>
</dbReference>
<keyword evidence="22" id="KW-0511">Multifunctional enzyme</keyword>
<evidence type="ECO:0000256" key="13">
    <source>
        <dbReference type="ARBA" id="ARBA00022679"/>
    </source>
</evidence>
<evidence type="ECO:0000256" key="5">
    <source>
        <dbReference type="ARBA" id="ARBA00007739"/>
    </source>
</evidence>
<protein>
    <recommendedName>
        <fullName evidence="7">Penicillin-binding protein 1A</fullName>
        <ecNumber evidence="25">2.4.99.28</ecNumber>
        <ecNumber evidence="6">3.4.16.4</ecNumber>
    </recommendedName>
</protein>
<evidence type="ECO:0000313" key="33">
    <source>
        <dbReference type="EMBL" id="STX79095.1"/>
    </source>
</evidence>
<dbReference type="GO" id="GO:0009002">
    <property type="term" value="F:serine-type D-Ala-D-Ala carboxypeptidase activity"/>
    <property type="evidence" value="ECO:0007669"/>
    <property type="project" value="UniProtKB-EC"/>
</dbReference>
<dbReference type="InterPro" id="IPR031376">
    <property type="entry name" value="PCB_OB"/>
</dbReference>
<accession>A0A378K646</accession>
<evidence type="ECO:0000256" key="17">
    <source>
        <dbReference type="ARBA" id="ARBA00022968"/>
    </source>
</evidence>
<evidence type="ECO:0000256" key="28">
    <source>
        <dbReference type="SAM" id="MobiDB-lite"/>
    </source>
</evidence>
<dbReference type="SUPFAM" id="SSF56601">
    <property type="entry name" value="beta-lactamase/transpeptidase-like"/>
    <property type="match status" value="1"/>
</dbReference>
<evidence type="ECO:0000256" key="24">
    <source>
        <dbReference type="ARBA" id="ARBA00034000"/>
    </source>
</evidence>
<evidence type="ECO:0000256" key="14">
    <source>
        <dbReference type="ARBA" id="ARBA00022692"/>
    </source>
</evidence>
<evidence type="ECO:0000256" key="7">
    <source>
        <dbReference type="ARBA" id="ARBA00018638"/>
    </source>
</evidence>
<proteinExistence type="inferred from homology"/>
<keyword evidence="23" id="KW-0961">Cell wall biogenesis/degradation</keyword>
<evidence type="ECO:0000259" key="32">
    <source>
        <dbReference type="Pfam" id="PF17092"/>
    </source>
</evidence>
<keyword evidence="16" id="KW-0133">Cell shape</keyword>
<dbReference type="GO" id="GO:0008955">
    <property type="term" value="F:peptidoglycan glycosyltransferase activity"/>
    <property type="evidence" value="ECO:0007669"/>
    <property type="project" value="UniProtKB-EC"/>
</dbReference>
<evidence type="ECO:0000259" key="31">
    <source>
        <dbReference type="Pfam" id="PF00912"/>
    </source>
</evidence>
<keyword evidence="21" id="KW-0046">Antibiotic resistance</keyword>
<dbReference type="GO" id="GO:0046677">
    <property type="term" value="P:response to antibiotic"/>
    <property type="evidence" value="ECO:0007669"/>
    <property type="project" value="UniProtKB-KW"/>
</dbReference>
<keyword evidence="18" id="KW-0573">Peptidoglycan synthesis</keyword>
<evidence type="ECO:0000256" key="10">
    <source>
        <dbReference type="ARBA" id="ARBA00022645"/>
    </source>
</evidence>
<feature type="domain" description="Penicillin-binding protein OB-like" evidence="32">
    <location>
        <begin position="320"/>
        <end position="428"/>
    </location>
</feature>
<dbReference type="GO" id="GO:0008360">
    <property type="term" value="P:regulation of cell shape"/>
    <property type="evidence" value="ECO:0007669"/>
    <property type="project" value="UniProtKB-KW"/>
</dbReference>
<evidence type="ECO:0000256" key="25">
    <source>
        <dbReference type="ARBA" id="ARBA00044770"/>
    </source>
</evidence>
<dbReference type="SUPFAM" id="SSF53955">
    <property type="entry name" value="Lysozyme-like"/>
    <property type="match status" value="1"/>
</dbReference>
<dbReference type="Gene3D" id="1.10.3810.10">
    <property type="entry name" value="Biosynthetic peptidoglycan transglycosylase-like"/>
    <property type="match status" value="1"/>
</dbReference>
<evidence type="ECO:0000256" key="8">
    <source>
        <dbReference type="ARBA" id="ARBA00022475"/>
    </source>
</evidence>
<dbReference type="GO" id="GO:0071555">
    <property type="term" value="P:cell wall organization"/>
    <property type="evidence" value="ECO:0007669"/>
    <property type="project" value="UniProtKB-KW"/>
</dbReference>
<name>A0A378K646_LEGPN</name>
<dbReference type="RefSeq" id="WP_011946019.1">
    <property type="nucleotide sequence ID" value="NZ_BAZA01000006.1"/>
</dbReference>
<dbReference type="EC" id="2.4.99.28" evidence="25"/>
<gene>
    <name evidence="33" type="primary">mrcA</name>
    <name evidence="33" type="ORF">NCTC12000_01083</name>
</gene>
<dbReference type="Gene3D" id="3.40.710.10">
    <property type="entry name" value="DD-peptidase/beta-lactamase superfamily"/>
    <property type="match status" value="2"/>
</dbReference>
<evidence type="ECO:0000256" key="1">
    <source>
        <dbReference type="ARBA" id="ARBA00002624"/>
    </source>
</evidence>
<comment type="function">
    <text evidence="1">Cell wall formation. Synthesis of cross-linked peptidoglycan from the lipid intermediates. The enzyme has a penicillin-insensitive transglycosylase N-terminal domain (formation of linear glycan strands) and a penicillin-sensitive transpeptidase C-terminal domain (cross-linking of the peptide subunits).</text>
</comment>
<dbReference type="InterPro" id="IPR001460">
    <property type="entry name" value="PCN-bd_Tpept"/>
</dbReference>
<evidence type="ECO:0000256" key="15">
    <source>
        <dbReference type="ARBA" id="ARBA00022801"/>
    </source>
</evidence>
<evidence type="ECO:0000256" key="9">
    <source>
        <dbReference type="ARBA" id="ARBA00022519"/>
    </source>
</evidence>
<evidence type="ECO:0000256" key="26">
    <source>
        <dbReference type="ARBA" id="ARBA00049902"/>
    </source>
</evidence>
<evidence type="ECO:0000256" key="20">
    <source>
        <dbReference type="ARBA" id="ARBA00023136"/>
    </source>
</evidence>
<feature type="compositionally biased region" description="Acidic residues" evidence="28">
    <location>
        <begin position="782"/>
        <end position="794"/>
    </location>
</feature>
<evidence type="ECO:0000256" key="11">
    <source>
        <dbReference type="ARBA" id="ARBA00022670"/>
    </source>
</evidence>
<feature type="transmembrane region" description="Helical" evidence="29">
    <location>
        <begin position="12"/>
        <end position="33"/>
    </location>
</feature>
<dbReference type="FunFam" id="1.10.3810.10:FF:000003">
    <property type="entry name" value="Penicillin-binding protein 1a"/>
    <property type="match status" value="1"/>
</dbReference>
<evidence type="ECO:0000256" key="27">
    <source>
        <dbReference type="ARBA" id="ARBA00060592"/>
    </source>
</evidence>
<keyword evidence="19 29" id="KW-1133">Transmembrane helix</keyword>
<evidence type="ECO:0000256" key="21">
    <source>
        <dbReference type="ARBA" id="ARBA00023251"/>
    </source>
</evidence>
<dbReference type="InterPro" id="IPR001264">
    <property type="entry name" value="Glyco_trans_51"/>
</dbReference>
<comment type="subcellular location">
    <subcellularLocation>
        <location evidence="2">Cell inner membrane</location>
        <topology evidence="2">Single-pass type II membrane protein</topology>
    </subcellularLocation>
</comment>
<comment type="similarity">
    <text evidence="4">In the C-terminal section; belongs to the transpeptidase family.</text>
</comment>
<keyword evidence="9" id="KW-0997">Cell inner membrane</keyword>
<keyword evidence="8" id="KW-1003">Cell membrane</keyword>
<dbReference type="InterPro" id="IPR012338">
    <property type="entry name" value="Beta-lactam/transpept-like"/>
</dbReference>
<evidence type="ECO:0000259" key="30">
    <source>
        <dbReference type="Pfam" id="PF00905"/>
    </source>
</evidence>
<evidence type="ECO:0000256" key="29">
    <source>
        <dbReference type="SAM" id="Phobius"/>
    </source>
</evidence>
<comment type="pathway">
    <text evidence="3">Cell wall biogenesis; peptidoglycan biosynthesis.</text>
</comment>
<feature type="domain" description="Penicillin-binding protein transpeptidase" evidence="30">
    <location>
        <begin position="431"/>
        <end position="699"/>
    </location>
</feature>
<evidence type="ECO:0000256" key="2">
    <source>
        <dbReference type="ARBA" id="ARBA00004249"/>
    </source>
</evidence>
<sequence>MKKMAYFWRKGLWALMSLFFLLIVAGSLLYLYLESQLPNVDSLKTVQLQVPLQIFSKEGLLIQEYGEKKRIPVTYDEIPPTLIHALIATEDQRFFEHPGVDVMGLGRAAVSMLKTGTKSQGGSTITMQVARNFFLSRKKTFLRKFNEIMLAIKIDRELSKEKILELYLNRVYLGNRAYGVGAAAMVYFGKSLKDLNLAELAMIAGLPQAPSTQNPIANPLAAKKRRDHVLERLLEEHYINEEQYQNAVNQPITAKYHGTNIKVKAPYVAEMIRQSLYDNFGPEAYTKGYKVYTTIDGKLQNTANEVVEKNLIAYDHRHGYRGPIANIGEKDSQSPKIRQKYLRQYPELNSLIPAVVTEVREKEATAALQNGQIIIIPWEGMSWARPALKRGGWVGKSPTKAQQVVAAGDIIYVHPTEKSWQLAQIPEAESAMVAMNPKNGAIEVLVGGFNFSKSKFNRATQSSRQPGSSFKPFVYAAALNNGYNLATLINDAPIVVDDPSQPNLWRPHNVNLKFNGPTRLKQALVQSKNLVSIRILDDIGIDYTIDFLTRFGFNKKSLPRALSLALGSLSISPMDLTTAYAVFANGGYKVEPYLIDHITDADGKILLQAKPSVVCDPCDKDKIDASTLAPRVISEDIAFLMNTALRDVIQHGTGRAARVLNRQDIAGKTGTTNDQVDAWFAGFNPNLVVTTWIGFDNPKSLHEYAANLALPLWIDFMKVALKDKPETELKQPENVIAVRIDPVSGLLAKPNQENGIIEYFRQNEVPSEEDQGPVYNAHNDQQEEELAPVEESLF</sequence>
<dbReference type="EC" id="3.4.16.4" evidence="6"/>
<dbReference type="AlphaFoldDB" id="A0A378K646"/>
<dbReference type="GO" id="GO:0009252">
    <property type="term" value="P:peptidoglycan biosynthetic process"/>
    <property type="evidence" value="ECO:0007669"/>
    <property type="project" value="UniProtKB-UniPathway"/>
</dbReference>
<comment type="catalytic activity">
    <reaction evidence="26">
        <text>[GlcNAc-(1-&gt;4)-Mur2Ac(oyl-L-Ala-gamma-D-Glu-L-Lys-D-Ala-D-Ala)](n)-di-trans,octa-cis-undecaprenyl diphosphate + beta-D-GlcNAc-(1-&gt;4)-Mur2Ac(oyl-L-Ala-gamma-D-Glu-L-Lys-D-Ala-D-Ala)-di-trans,octa-cis-undecaprenyl diphosphate = [GlcNAc-(1-&gt;4)-Mur2Ac(oyl-L-Ala-gamma-D-Glu-L-Lys-D-Ala-D-Ala)](n+1)-di-trans,octa-cis-undecaprenyl diphosphate + di-trans,octa-cis-undecaprenyl diphosphate + H(+)</text>
        <dbReference type="Rhea" id="RHEA:23708"/>
        <dbReference type="Rhea" id="RHEA-COMP:9602"/>
        <dbReference type="Rhea" id="RHEA-COMP:9603"/>
        <dbReference type="ChEBI" id="CHEBI:15378"/>
        <dbReference type="ChEBI" id="CHEBI:58405"/>
        <dbReference type="ChEBI" id="CHEBI:60033"/>
        <dbReference type="ChEBI" id="CHEBI:78435"/>
        <dbReference type="EC" id="2.4.99.28"/>
    </reaction>
</comment>
<evidence type="ECO:0000256" key="4">
    <source>
        <dbReference type="ARBA" id="ARBA00007090"/>
    </source>
</evidence>
<dbReference type="Pfam" id="PF17092">
    <property type="entry name" value="PCB_OB"/>
    <property type="match status" value="1"/>
</dbReference>
<evidence type="ECO:0000313" key="34">
    <source>
        <dbReference type="Proteomes" id="UP000254631"/>
    </source>
</evidence>
<evidence type="ECO:0000256" key="23">
    <source>
        <dbReference type="ARBA" id="ARBA00023316"/>
    </source>
</evidence>
<dbReference type="Proteomes" id="UP000254631">
    <property type="component" value="Unassembled WGS sequence"/>
</dbReference>
<dbReference type="InterPro" id="IPR023346">
    <property type="entry name" value="Lysozyme-like_dom_sf"/>
</dbReference>
<comment type="similarity">
    <text evidence="5">In the N-terminal section; belongs to the glycosyltransferase 51 family.</text>
</comment>
<keyword evidence="17" id="KW-0735">Signal-anchor</keyword>
<dbReference type="GO" id="GO:0008658">
    <property type="term" value="F:penicillin binding"/>
    <property type="evidence" value="ECO:0007669"/>
    <property type="project" value="InterPro"/>
</dbReference>
<comment type="pathway">
    <text evidence="27">Glycan biosynthesis.</text>
</comment>
<evidence type="ECO:0000256" key="18">
    <source>
        <dbReference type="ARBA" id="ARBA00022984"/>
    </source>
</evidence>
<dbReference type="InterPro" id="IPR050396">
    <property type="entry name" value="Glycosyltr_51/Transpeptidase"/>
</dbReference>
<dbReference type="GO" id="GO:0005886">
    <property type="term" value="C:plasma membrane"/>
    <property type="evidence" value="ECO:0007669"/>
    <property type="project" value="UniProtKB-SubCell"/>
</dbReference>
<keyword evidence="10" id="KW-0121">Carboxypeptidase</keyword>
<evidence type="ECO:0000256" key="22">
    <source>
        <dbReference type="ARBA" id="ARBA00023268"/>
    </source>
</evidence>
<dbReference type="UniPathway" id="UPA00219"/>
<dbReference type="PANTHER" id="PTHR32282">
    <property type="entry name" value="BINDING PROTEIN TRANSPEPTIDASE, PUTATIVE-RELATED"/>
    <property type="match status" value="1"/>
</dbReference>
<evidence type="ECO:0000256" key="12">
    <source>
        <dbReference type="ARBA" id="ARBA00022676"/>
    </source>
</evidence>
<dbReference type="Pfam" id="PF00912">
    <property type="entry name" value="Transgly"/>
    <property type="match status" value="1"/>
</dbReference>
<feature type="domain" description="Glycosyl transferase family 51" evidence="31">
    <location>
        <begin position="61"/>
        <end position="233"/>
    </location>
</feature>
<dbReference type="EMBL" id="UGOL01000001">
    <property type="protein sequence ID" value="STX79095.1"/>
    <property type="molecule type" value="Genomic_DNA"/>
</dbReference>
<evidence type="ECO:0000256" key="3">
    <source>
        <dbReference type="ARBA" id="ARBA00004752"/>
    </source>
</evidence>
<feature type="region of interest" description="Disordered" evidence="28">
    <location>
        <begin position="767"/>
        <end position="794"/>
    </location>
</feature>
<keyword evidence="15" id="KW-0378">Hydrolase</keyword>
<dbReference type="Pfam" id="PF00905">
    <property type="entry name" value="Transpeptidase"/>
    <property type="match status" value="1"/>
</dbReference>
<evidence type="ECO:0000256" key="19">
    <source>
        <dbReference type="ARBA" id="ARBA00022989"/>
    </source>
</evidence>
<dbReference type="PANTHER" id="PTHR32282:SF27">
    <property type="entry name" value="PENICILLIN-BINDING PROTEIN 1A"/>
    <property type="match status" value="1"/>
</dbReference>
<reference evidence="33 34" key="1">
    <citation type="submission" date="2018-06" db="EMBL/GenBank/DDBJ databases">
        <authorList>
            <consortium name="Pathogen Informatics"/>
            <person name="Doyle S."/>
        </authorList>
    </citation>
    <scope>NUCLEOTIDE SEQUENCE [LARGE SCALE GENOMIC DNA]</scope>
    <source>
        <strain evidence="33 34">NCTC12000</strain>
    </source>
</reference>
<keyword evidence="20 29" id="KW-0472">Membrane</keyword>
<keyword evidence="12" id="KW-0328">Glycosyltransferase</keyword>
<keyword evidence="11" id="KW-0645">Protease</keyword>
<comment type="catalytic activity">
    <reaction evidence="24">
        <text>Preferential cleavage: (Ac)2-L-Lys-D-Ala-|-D-Ala. Also transpeptidation of peptidyl-alanyl moieties that are N-acyl substituents of D-alanine.</text>
        <dbReference type="EC" id="3.4.16.4"/>
    </reaction>
</comment>
<dbReference type="NCBIfam" id="TIGR02074">
    <property type="entry name" value="PBP_1a_fam"/>
    <property type="match status" value="1"/>
</dbReference>
<keyword evidence="13" id="KW-0808">Transferase</keyword>
<evidence type="ECO:0000256" key="16">
    <source>
        <dbReference type="ARBA" id="ARBA00022960"/>
    </source>
</evidence>
<keyword evidence="14 29" id="KW-0812">Transmembrane</keyword>
<dbReference type="GO" id="GO:0030288">
    <property type="term" value="C:outer membrane-bounded periplasmic space"/>
    <property type="evidence" value="ECO:0007669"/>
    <property type="project" value="TreeGrafter"/>
</dbReference>
<organism evidence="33 34">
    <name type="scientific">Legionella pneumophila</name>
    <dbReference type="NCBI Taxonomy" id="446"/>
    <lineage>
        <taxon>Bacteria</taxon>
        <taxon>Pseudomonadati</taxon>
        <taxon>Pseudomonadota</taxon>
        <taxon>Gammaproteobacteria</taxon>
        <taxon>Legionellales</taxon>
        <taxon>Legionellaceae</taxon>
        <taxon>Legionella</taxon>
    </lineage>
</organism>
<evidence type="ECO:0000256" key="6">
    <source>
        <dbReference type="ARBA" id="ARBA00012448"/>
    </source>
</evidence>
<dbReference type="GO" id="GO:0006508">
    <property type="term" value="P:proteolysis"/>
    <property type="evidence" value="ECO:0007669"/>
    <property type="project" value="UniProtKB-KW"/>
</dbReference>